<dbReference type="RefSeq" id="XP_014157868.1">
    <property type="nucleotide sequence ID" value="XM_014302393.1"/>
</dbReference>
<evidence type="ECO:0000313" key="2">
    <source>
        <dbReference type="Proteomes" id="UP000054560"/>
    </source>
</evidence>
<name>A0A0L0G566_9EUKA</name>
<evidence type="ECO:0000313" key="1">
    <source>
        <dbReference type="EMBL" id="KNC83966.1"/>
    </source>
</evidence>
<proteinExistence type="predicted"/>
<dbReference type="GeneID" id="25904291"/>
<accession>A0A0L0G566</accession>
<reference evidence="1 2" key="1">
    <citation type="submission" date="2011-02" db="EMBL/GenBank/DDBJ databases">
        <title>The Genome Sequence of Sphaeroforma arctica JP610.</title>
        <authorList>
            <consortium name="The Broad Institute Genome Sequencing Platform"/>
            <person name="Russ C."/>
            <person name="Cuomo C."/>
            <person name="Young S.K."/>
            <person name="Zeng Q."/>
            <person name="Gargeya S."/>
            <person name="Alvarado L."/>
            <person name="Berlin A."/>
            <person name="Chapman S.B."/>
            <person name="Chen Z."/>
            <person name="Freedman E."/>
            <person name="Gellesch M."/>
            <person name="Goldberg J."/>
            <person name="Griggs A."/>
            <person name="Gujja S."/>
            <person name="Heilman E."/>
            <person name="Heiman D."/>
            <person name="Howarth C."/>
            <person name="Mehta T."/>
            <person name="Neiman D."/>
            <person name="Pearson M."/>
            <person name="Roberts A."/>
            <person name="Saif S."/>
            <person name="Shea T."/>
            <person name="Shenoy N."/>
            <person name="Sisk P."/>
            <person name="Stolte C."/>
            <person name="Sykes S."/>
            <person name="White J."/>
            <person name="Yandava C."/>
            <person name="Burger G."/>
            <person name="Gray M.W."/>
            <person name="Holland P.W.H."/>
            <person name="King N."/>
            <person name="Lang F.B.F."/>
            <person name="Roger A.J."/>
            <person name="Ruiz-Trillo I."/>
            <person name="Haas B."/>
            <person name="Nusbaum C."/>
            <person name="Birren B."/>
        </authorList>
    </citation>
    <scope>NUCLEOTIDE SEQUENCE [LARGE SCALE GENOMIC DNA]</scope>
    <source>
        <strain evidence="1 2">JP610</strain>
    </source>
</reference>
<protein>
    <submittedName>
        <fullName evidence="1">Uncharacterized protein</fullName>
    </submittedName>
</protein>
<dbReference type="AlphaFoldDB" id="A0A0L0G566"/>
<gene>
    <name evidence="1" type="ORF">SARC_03787</name>
</gene>
<dbReference type="Proteomes" id="UP000054560">
    <property type="component" value="Unassembled WGS sequence"/>
</dbReference>
<dbReference type="Gene3D" id="1.20.120.1750">
    <property type="match status" value="1"/>
</dbReference>
<sequence>MESSLVKTVKEKILLLQTFKMSWIEAQFLEKAKDILRACRTTMKYTYVFAFYLQKCHQQDIFEDNQKNLEFVVESLSGLLEKVMPLNQTEADVQKFKQEVLDKGSYCESRRQKLLDHVQMGWDENLWEFKN</sequence>
<organism evidence="1 2">
    <name type="scientific">Sphaeroforma arctica JP610</name>
    <dbReference type="NCBI Taxonomy" id="667725"/>
    <lineage>
        <taxon>Eukaryota</taxon>
        <taxon>Ichthyosporea</taxon>
        <taxon>Ichthyophonida</taxon>
        <taxon>Sphaeroforma</taxon>
    </lineage>
</organism>
<keyword evidence="2" id="KW-1185">Reference proteome</keyword>
<dbReference type="EMBL" id="KQ241797">
    <property type="protein sequence ID" value="KNC83966.1"/>
    <property type="molecule type" value="Genomic_DNA"/>
</dbReference>
<dbReference type="OrthoDB" id="10009520at2759"/>